<evidence type="ECO:0000313" key="1">
    <source>
        <dbReference type="EMBL" id="RMX37858.1"/>
    </source>
</evidence>
<evidence type="ECO:0000313" key="2">
    <source>
        <dbReference type="Proteomes" id="UP000275408"/>
    </source>
</evidence>
<protein>
    <submittedName>
        <fullName evidence="1">Uncharacterized protein</fullName>
    </submittedName>
</protein>
<accession>A0A3M6T978</accession>
<proteinExistence type="predicted"/>
<comment type="caution">
    <text evidence="1">The sequence shown here is derived from an EMBL/GenBank/DDBJ whole genome shotgun (WGS) entry which is preliminary data.</text>
</comment>
<dbReference type="AlphaFoldDB" id="A0A3M6T978"/>
<reference evidence="1 2" key="1">
    <citation type="journal article" date="2018" name="Sci. Rep.">
        <title>Comparative analysis of the Pocillopora damicornis genome highlights role of immune system in coral evolution.</title>
        <authorList>
            <person name="Cunning R."/>
            <person name="Bay R.A."/>
            <person name="Gillette P."/>
            <person name="Baker A.C."/>
            <person name="Traylor-Knowles N."/>
        </authorList>
    </citation>
    <scope>NUCLEOTIDE SEQUENCE [LARGE SCALE GENOMIC DNA]</scope>
    <source>
        <strain evidence="1">RSMAS</strain>
        <tissue evidence="1">Whole animal</tissue>
    </source>
</reference>
<name>A0A3M6T978_POCDA</name>
<organism evidence="1 2">
    <name type="scientific">Pocillopora damicornis</name>
    <name type="common">Cauliflower coral</name>
    <name type="synonym">Millepora damicornis</name>
    <dbReference type="NCBI Taxonomy" id="46731"/>
    <lineage>
        <taxon>Eukaryota</taxon>
        <taxon>Metazoa</taxon>
        <taxon>Cnidaria</taxon>
        <taxon>Anthozoa</taxon>
        <taxon>Hexacorallia</taxon>
        <taxon>Scleractinia</taxon>
        <taxon>Astrocoeniina</taxon>
        <taxon>Pocilloporidae</taxon>
        <taxon>Pocillopora</taxon>
    </lineage>
</organism>
<feature type="non-terminal residue" evidence="1">
    <location>
        <position position="78"/>
    </location>
</feature>
<dbReference type="Proteomes" id="UP000275408">
    <property type="component" value="Unassembled WGS sequence"/>
</dbReference>
<gene>
    <name evidence="1" type="ORF">pdam_00007035</name>
</gene>
<dbReference type="EMBL" id="RCHS01004067">
    <property type="protein sequence ID" value="RMX37858.1"/>
    <property type="molecule type" value="Genomic_DNA"/>
</dbReference>
<keyword evidence="2" id="KW-1185">Reference proteome</keyword>
<sequence>MAILRNCQKPVTNSNTPYEKEPVTGFVVCGFPHIKEDTMGHIFAKPRDPITEEHRTDAIYSIACNECDYKYIKQTKRQ</sequence>